<evidence type="ECO:0000313" key="3">
    <source>
        <dbReference type="EMBL" id="PNH08716.1"/>
    </source>
</evidence>
<dbReference type="Pfam" id="PF04176">
    <property type="entry name" value="TIP41"/>
    <property type="match status" value="1"/>
</dbReference>
<gene>
    <name evidence="3" type="ORF">TSOC_004701</name>
</gene>
<dbReference type="EMBL" id="PGGS01000118">
    <property type="protein sequence ID" value="PNH08716.1"/>
    <property type="molecule type" value="Genomic_DNA"/>
</dbReference>
<dbReference type="GO" id="GO:0031929">
    <property type="term" value="P:TOR signaling"/>
    <property type="evidence" value="ECO:0007669"/>
    <property type="project" value="TreeGrafter"/>
</dbReference>
<dbReference type="InterPro" id="IPR007303">
    <property type="entry name" value="TIP41-like"/>
</dbReference>
<dbReference type="PANTHER" id="PTHR21021">
    <property type="entry name" value="GAF/PUTATIVE CYTOSKELETAL PROTEIN"/>
    <property type="match status" value="1"/>
</dbReference>
<dbReference type="InterPro" id="IPR051330">
    <property type="entry name" value="Phosphatase_reg/MetRdx"/>
</dbReference>
<evidence type="ECO:0000256" key="2">
    <source>
        <dbReference type="SAM" id="MobiDB-lite"/>
    </source>
</evidence>
<reference evidence="3 4" key="1">
    <citation type="journal article" date="2017" name="Mol. Biol. Evol.">
        <title>The 4-celled Tetrabaena socialis nuclear genome reveals the essential components for genetic control of cell number at the origin of multicellularity in the volvocine lineage.</title>
        <authorList>
            <person name="Featherston J."/>
            <person name="Arakaki Y."/>
            <person name="Hanschen E.R."/>
            <person name="Ferris P.J."/>
            <person name="Michod R.E."/>
            <person name="Olson B.J.S.C."/>
            <person name="Nozaki H."/>
            <person name="Durand P.M."/>
        </authorList>
    </citation>
    <scope>NUCLEOTIDE SEQUENCE [LARGE SCALE GENOMIC DNA]</scope>
    <source>
        <strain evidence="3 4">NIES-571</strain>
    </source>
</reference>
<feature type="compositionally biased region" description="Low complexity" evidence="2">
    <location>
        <begin position="158"/>
        <end position="172"/>
    </location>
</feature>
<organism evidence="3 4">
    <name type="scientific">Tetrabaena socialis</name>
    <dbReference type="NCBI Taxonomy" id="47790"/>
    <lineage>
        <taxon>Eukaryota</taxon>
        <taxon>Viridiplantae</taxon>
        <taxon>Chlorophyta</taxon>
        <taxon>core chlorophytes</taxon>
        <taxon>Chlorophyceae</taxon>
        <taxon>CS clade</taxon>
        <taxon>Chlamydomonadales</taxon>
        <taxon>Tetrabaenaceae</taxon>
        <taxon>Tetrabaena</taxon>
    </lineage>
</organism>
<feature type="compositionally biased region" description="Pro residues" evidence="2">
    <location>
        <begin position="94"/>
        <end position="108"/>
    </location>
</feature>
<dbReference type="PANTHER" id="PTHR21021:SF16">
    <property type="entry name" value="TIP41-LIKE PROTEIN"/>
    <property type="match status" value="1"/>
</dbReference>
<dbReference type="OrthoDB" id="10253878at2759"/>
<protein>
    <submittedName>
        <fullName evidence="3">TIP41-like protein</fullName>
    </submittedName>
</protein>
<feature type="compositionally biased region" description="Low complexity" evidence="2">
    <location>
        <begin position="109"/>
        <end position="147"/>
    </location>
</feature>
<sequence length="333" mass="34460">MAPSHEWRKAREHEIQLQNAIQLTYDWTFTTPYTCTVVLPPAVAEPGVAAAGEAAGPGSVEGGGGAGSAGVPDFVCGPTGPLATAAPSAAAFPMPFPSARRPPPPPPTFAATANGPATTAAQPPNGVVPTAASAATGDAASPSGAASVQAGTTALQHAATPASEASASAVEGEAGGGSAPPYGQWQSTAELIDRGLLMERDPILFFDEVPLYESDLDDNGVCAVTVKLRVMPRCWLVLLRLWMRVDGSMVRLRETRLFCRHDKPDKRLQVLQEVKHCEGAFPELRARGAPDEGAAYTDADAASQVFQAVAPVGLRLMQTRKLLLPPAAPGGQA</sequence>
<accession>A0A2J8A855</accession>
<dbReference type="AlphaFoldDB" id="A0A2J8A855"/>
<evidence type="ECO:0000256" key="1">
    <source>
        <dbReference type="ARBA" id="ARBA00006658"/>
    </source>
</evidence>
<comment type="similarity">
    <text evidence="1">Belongs to the TIP41 family.</text>
</comment>
<dbReference type="Proteomes" id="UP000236333">
    <property type="component" value="Unassembled WGS sequence"/>
</dbReference>
<name>A0A2J8A855_9CHLO</name>
<keyword evidence="4" id="KW-1185">Reference proteome</keyword>
<comment type="caution">
    <text evidence="3">The sequence shown here is derived from an EMBL/GenBank/DDBJ whole genome shotgun (WGS) entry which is preliminary data.</text>
</comment>
<evidence type="ECO:0000313" key="4">
    <source>
        <dbReference type="Proteomes" id="UP000236333"/>
    </source>
</evidence>
<proteinExistence type="inferred from homology"/>
<feature type="region of interest" description="Disordered" evidence="2">
    <location>
        <begin position="93"/>
        <end position="184"/>
    </location>
</feature>
<dbReference type="GO" id="GO:0005829">
    <property type="term" value="C:cytosol"/>
    <property type="evidence" value="ECO:0007669"/>
    <property type="project" value="TreeGrafter"/>
</dbReference>